<gene>
    <name evidence="3" type="ORF">SPPG_01947</name>
</gene>
<organism evidence="3 4">
    <name type="scientific">Spizellomyces punctatus (strain DAOM BR117)</name>
    <dbReference type="NCBI Taxonomy" id="645134"/>
    <lineage>
        <taxon>Eukaryota</taxon>
        <taxon>Fungi</taxon>
        <taxon>Fungi incertae sedis</taxon>
        <taxon>Chytridiomycota</taxon>
        <taxon>Chytridiomycota incertae sedis</taxon>
        <taxon>Chytridiomycetes</taxon>
        <taxon>Spizellomycetales</taxon>
        <taxon>Spizellomycetaceae</taxon>
        <taxon>Spizellomyces</taxon>
    </lineage>
</organism>
<dbReference type="EMBL" id="KQ257452">
    <property type="protein sequence ID" value="KND02867.1"/>
    <property type="molecule type" value="Genomic_DNA"/>
</dbReference>
<feature type="compositionally biased region" description="Basic residues" evidence="2">
    <location>
        <begin position="380"/>
        <end position="390"/>
    </location>
</feature>
<dbReference type="OMA" id="GCAYANT"/>
<sequence length="390" mass="44800">MSHFTPTAVRTGDLDRSNGPWDLRSSSHTEQRYDLYPRRDPQPPPPPTPPPPTHDASLEPIIESFVTRPPISKAVQFLQDGLLPDVPGNYTLPTNLDPHNPYTYEQFLDGLSVLGNYSFLVDKCSYGKKERAGRFARNVEEEPEEDYFSLRSRQNADYALRCVKEGIEAFQEGDFERALKKYRHALEQDARCAEAYVARGAVHVKQEKYTKAIADFEHALKVDPRHANAAIYLAKTRKRVAELEQEKQSAARGEFLMPVDYDPRHPTHPAALSNKLAHVRFRSAESSTTELMTDPDPPAPEPIHDLTKRRLVSPPPTKREKRSPHKKDKKRKKKKRRRQSVESLSSSASERHGRDYREASLDKRDKRRASYTFRSPSRDKSRRSGSHQRR</sequence>
<feature type="compositionally biased region" description="Basic and acidic residues" evidence="2">
    <location>
        <begin position="349"/>
        <end position="364"/>
    </location>
</feature>
<dbReference type="Gene3D" id="1.25.40.10">
    <property type="entry name" value="Tetratricopeptide repeat domain"/>
    <property type="match status" value="1"/>
</dbReference>
<dbReference type="VEuPathDB" id="FungiDB:SPPG_01947"/>
<dbReference type="InterPro" id="IPR039190">
    <property type="entry name" value="TTC14"/>
</dbReference>
<dbReference type="InterPro" id="IPR011990">
    <property type="entry name" value="TPR-like_helical_dom_sf"/>
</dbReference>
<proteinExistence type="predicted"/>
<dbReference type="Pfam" id="PF00515">
    <property type="entry name" value="TPR_1"/>
    <property type="match status" value="1"/>
</dbReference>
<dbReference type="RefSeq" id="XP_016610906.1">
    <property type="nucleotide sequence ID" value="XM_016750255.1"/>
</dbReference>
<dbReference type="PROSITE" id="PS50293">
    <property type="entry name" value="TPR_REGION"/>
    <property type="match status" value="1"/>
</dbReference>
<keyword evidence="4" id="KW-1185">Reference proteome</keyword>
<feature type="compositionally biased region" description="Basic and acidic residues" evidence="2">
    <location>
        <begin position="25"/>
        <end position="41"/>
    </location>
</feature>
<protein>
    <submittedName>
        <fullName evidence="3">Uncharacterized protein</fullName>
    </submittedName>
</protein>
<name>A0A0L0HP41_SPIPD</name>
<feature type="region of interest" description="Disordered" evidence="2">
    <location>
        <begin position="1"/>
        <end position="57"/>
    </location>
</feature>
<feature type="repeat" description="TPR" evidence="1">
    <location>
        <begin position="193"/>
        <end position="226"/>
    </location>
</feature>
<dbReference type="GeneID" id="27685576"/>
<keyword evidence="1" id="KW-0802">TPR repeat</keyword>
<dbReference type="PANTHER" id="PTHR23184">
    <property type="entry name" value="TETRATRICOPEPTIDE REPEAT PROTEIN 14"/>
    <property type="match status" value="1"/>
</dbReference>
<feature type="region of interest" description="Disordered" evidence="2">
    <location>
        <begin position="283"/>
        <end position="390"/>
    </location>
</feature>
<dbReference type="SMART" id="SM00028">
    <property type="entry name" value="TPR"/>
    <property type="match status" value="2"/>
</dbReference>
<dbReference type="PROSITE" id="PS50005">
    <property type="entry name" value="TPR"/>
    <property type="match status" value="1"/>
</dbReference>
<feature type="compositionally biased region" description="Basic residues" evidence="2">
    <location>
        <begin position="319"/>
        <end position="338"/>
    </location>
</feature>
<dbReference type="eggNOG" id="ENOG502QPJ1">
    <property type="taxonomic scope" value="Eukaryota"/>
</dbReference>
<dbReference type="STRING" id="645134.A0A0L0HP41"/>
<reference evidence="3 4" key="1">
    <citation type="submission" date="2009-08" db="EMBL/GenBank/DDBJ databases">
        <title>The Genome Sequence of Spizellomyces punctatus strain DAOM BR117.</title>
        <authorList>
            <consortium name="The Broad Institute Genome Sequencing Platform"/>
            <person name="Russ C."/>
            <person name="Cuomo C."/>
            <person name="Shea T."/>
            <person name="Young S.K."/>
            <person name="Zeng Q."/>
            <person name="Koehrsen M."/>
            <person name="Haas B."/>
            <person name="Borodovsky M."/>
            <person name="Guigo R."/>
            <person name="Alvarado L."/>
            <person name="Berlin A."/>
            <person name="Bochicchio J."/>
            <person name="Borenstein D."/>
            <person name="Chapman S."/>
            <person name="Chen Z."/>
            <person name="Engels R."/>
            <person name="Freedman E."/>
            <person name="Gellesch M."/>
            <person name="Goldberg J."/>
            <person name="Griggs A."/>
            <person name="Gujja S."/>
            <person name="Heiman D."/>
            <person name="Hepburn T."/>
            <person name="Howarth C."/>
            <person name="Jen D."/>
            <person name="Larson L."/>
            <person name="Lewis B."/>
            <person name="Mehta T."/>
            <person name="Park D."/>
            <person name="Pearson M."/>
            <person name="Roberts A."/>
            <person name="Saif S."/>
            <person name="Shenoy N."/>
            <person name="Sisk P."/>
            <person name="Stolte C."/>
            <person name="Sykes S."/>
            <person name="Thomson T."/>
            <person name="Walk T."/>
            <person name="White J."/>
            <person name="Yandava C."/>
            <person name="Burger G."/>
            <person name="Gray M.W."/>
            <person name="Holland P.W.H."/>
            <person name="King N."/>
            <person name="Lang F.B.F."/>
            <person name="Roger A.J."/>
            <person name="Ruiz-Trillo I."/>
            <person name="Lander E."/>
            <person name="Nusbaum C."/>
        </authorList>
    </citation>
    <scope>NUCLEOTIDE SEQUENCE [LARGE SCALE GENOMIC DNA]</scope>
    <source>
        <strain evidence="3 4">DAOM BR117</strain>
    </source>
</reference>
<evidence type="ECO:0000256" key="2">
    <source>
        <dbReference type="SAM" id="MobiDB-lite"/>
    </source>
</evidence>
<dbReference type="InParanoid" id="A0A0L0HP41"/>
<evidence type="ECO:0000313" key="4">
    <source>
        <dbReference type="Proteomes" id="UP000053201"/>
    </source>
</evidence>
<dbReference type="PANTHER" id="PTHR23184:SF9">
    <property type="entry name" value="TETRATRICOPEPTIDE REPEAT PROTEIN 14"/>
    <property type="match status" value="1"/>
</dbReference>
<dbReference type="InterPro" id="IPR019734">
    <property type="entry name" value="TPR_rpt"/>
</dbReference>
<dbReference type="AlphaFoldDB" id="A0A0L0HP41"/>
<feature type="compositionally biased region" description="Pro residues" evidence="2">
    <location>
        <begin position="42"/>
        <end position="53"/>
    </location>
</feature>
<accession>A0A0L0HP41</accession>
<dbReference type="Proteomes" id="UP000053201">
    <property type="component" value="Unassembled WGS sequence"/>
</dbReference>
<evidence type="ECO:0000256" key="1">
    <source>
        <dbReference type="PROSITE-ProRule" id="PRU00339"/>
    </source>
</evidence>
<evidence type="ECO:0000313" key="3">
    <source>
        <dbReference type="EMBL" id="KND02867.1"/>
    </source>
</evidence>
<dbReference type="SUPFAM" id="SSF48452">
    <property type="entry name" value="TPR-like"/>
    <property type="match status" value="1"/>
</dbReference>
<dbReference type="OrthoDB" id="1914839at2759"/>